<dbReference type="Proteomes" id="UP001162483">
    <property type="component" value="Unassembled WGS sequence"/>
</dbReference>
<reference evidence="1" key="1">
    <citation type="submission" date="2023-05" db="EMBL/GenBank/DDBJ databases">
        <authorList>
            <person name="Stuckert A."/>
        </authorList>
    </citation>
    <scope>NUCLEOTIDE SEQUENCE</scope>
</reference>
<keyword evidence="2" id="KW-1185">Reference proteome</keyword>
<gene>
    <name evidence="1" type="ORF">SPARVUS_LOCUS47082</name>
</gene>
<comment type="caution">
    <text evidence="1">The sequence shown here is derived from an EMBL/GenBank/DDBJ whole genome shotgun (WGS) entry which is preliminary data.</text>
</comment>
<sequence>MSFQSAPEMLVLHSSNNEKDISFHFTLFLLSCCR</sequence>
<name>A0ABN9AAE7_9NEOB</name>
<accession>A0ABN9AAE7</accession>
<organism evidence="1 2">
    <name type="scientific">Staurois parvus</name>
    <dbReference type="NCBI Taxonomy" id="386267"/>
    <lineage>
        <taxon>Eukaryota</taxon>
        <taxon>Metazoa</taxon>
        <taxon>Chordata</taxon>
        <taxon>Craniata</taxon>
        <taxon>Vertebrata</taxon>
        <taxon>Euteleostomi</taxon>
        <taxon>Amphibia</taxon>
        <taxon>Batrachia</taxon>
        <taxon>Anura</taxon>
        <taxon>Neobatrachia</taxon>
        <taxon>Ranoidea</taxon>
        <taxon>Ranidae</taxon>
        <taxon>Staurois</taxon>
    </lineage>
</organism>
<protein>
    <submittedName>
        <fullName evidence="1">Uncharacterized protein</fullName>
    </submittedName>
</protein>
<evidence type="ECO:0000313" key="1">
    <source>
        <dbReference type="EMBL" id="CAI9531681.1"/>
    </source>
</evidence>
<evidence type="ECO:0000313" key="2">
    <source>
        <dbReference type="Proteomes" id="UP001162483"/>
    </source>
</evidence>
<proteinExistence type="predicted"/>
<dbReference type="EMBL" id="CATNWA010000019">
    <property type="protein sequence ID" value="CAI9531681.1"/>
    <property type="molecule type" value="Genomic_DNA"/>
</dbReference>
<feature type="non-terminal residue" evidence="1">
    <location>
        <position position="34"/>
    </location>
</feature>